<dbReference type="EMBL" id="RQJO01000009">
    <property type="protein sequence ID" value="RRB02522.1"/>
    <property type="molecule type" value="Genomic_DNA"/>
</dbReference>
<dbReference type="RefSeq" id="WP_124876686.1">
    <property type="nucleotide sequence ID" value="NZ_RQJO01000009.1"/>
</dbReference>
<evidence type="ECO:0000313" key="2">
    <source>
        <dbReference type="Proteomes" id="UP000271925"/>
    </source>
</evidence>
<sequence length="112" mass="12630">MKRKIIYCLIFLTGSVYQAHSQTIPKNSFRIGVGTAWPQVGEGTGMKGGIVLSNEYLRELKKRLFLGASLHYLTRYSGFKNQINYSGSDDQVPNFLKNKRVNHESVVAGYIN</sequence>
<dbReference type="AlphaFoldDB" id="A0A3P1BN75"/>
<evidence type="ECO:0000313" key="1">
    <source>
        <dbReference type="EMBL" id="RRB02522.1"/>
    </source>
</evidence>
<name>A0A3P1BN75_9BACT</name>
<keyword evidence="2" id="KW-1185">Reference proteome</keyword>
<organism evidence="1 2">
    <name type="scientific">Larkinella rosea</name>
    <dbReference type="NCBI Taxonomy" id="2025312"/>
    <lineage>
        <taxon>Bacteria</taxon>
        <taxon>Pseudomonadati</taxon>
        <taxon>Bacteroidota</taxon>
        <taxon>Cytophagia</taxon>
        <taxon>Cytophagales</taxon>
        <taxon>Spirosomataceae</taxon>
        <taxon>Larkinella</taxon>
    </lineage>
</organism>
<accession>A0A3P1BN75</accession>
<comment type="caution">
    <text evidence="1">The sequence shown here is derived from an EMBL/GenBank/DDBJ whole genome shotgun (WGS) entry which is preliminary data.</text>
</comment>
<proteinExistence type="predicted"/>
<gene>
    <name evidence="1" type="ORF">EHT25_18885</name>
</gene>
<dbReference type="Proteomes" id="UP000271925">
    <property type="component" value="Unassembled WGS sequence"/>
</dbReference>
<protein>
    <submittedName>
        <fullName evidence="1">Uncharacterized protein</fullName>
    </submittedName>
</protein>
<reference evidence="1 2" key="1">
    <citation type="submission" date="2018-11" db="EMBL/GenBank/DDBJ databases">
        <authorList>
            <person name="Zhou Z."/>
            <person name="Wang G."/>
        </authorList>
    </citation>
    <scope>NUCLEOTIDE SEQUENCE [LARGE SCALE GENOMIC DNA]</scope>
    <source>
        <strain evidence="1 2">KCTC52004</strain>
    </source>
</reference>